<dbReference type="Pfam" id="PF02463">
    <property type="entry name" value="SMC_N"/>
    <property type="match status" value="1"/>
</dbReference>
<evidence type="ECO:0000256" key="8">
    <source>
        <dbReference type="ARBA" id="ARBA00033408"/>
    </source>
</evidence>
<evidence type="ECO:0000256" key="5">
    <source>
        <dbReference type="ARBA" id="ARBA00022763"/>
    </source>
</evidence>
<evidence type="ECO:0000256" key="7">
    <source>
        <dbReference type="ARBA" id="ARBA00023204"/>
    </source>
</evidence>
<proteinExistence type="inferred from homology"/>
<dbReference type="InterPro" id="IPR003593">
    <property type="entry name" value="AAA+_ATPase"/>
</dbReference>
<dbReference type="GO" id="GO:0043590">
    <property type="term" value="C:bacterial nucleoid"/>
    <property type="evidence" value="ECO:0007669"/>
    <property type="project" value="TreeGrafter"/>
</dbReference>
<dbReference type="CDD" id="cd03241">
    <property type="entry name" value="ABC_RecN"/>
    <property type="match status" value="2"/>
</dbReference>
<dbReference type="Proteomes" id="UP000063718">
    <property type="component" value="Unassembled WGS sequence"/>
</dbReference>
<dbReference type="EMBL" id="DF238840">
    <property type="protein sequence ID" value="GAF27293.1"/>
    <property type="molecule type" value="Genomic_DNA"/>
</dbReference>
<dbReference type="FunFam" id="3.40.50.300:FF:000356">
    <property type="entry name" value="DNA repair protein RecN"/>
    <property type="match status" value="1"/>
</dbReference>
<dbReference type="GO" id="GO:0005524">
    <property type="term" value="F:ATP binding"/>
    <property type="evidence" value="ECO:0007669"/>
    <property type="project" value="UniProtKB-KW"/>
</dbReference>
<dbReference type="AlphaFoldDB" id="A0A0S6UGF5"/>
<feature type="coiled-coil region" evidence="10">
    <location>
        <begin position="331"/>
        <end position="376"/>
    </location>
</feature>
<evidence type="ECO:0000256" key="6">
    <source>
        <dbReference type="ARBA" id="ARBA00022840"/>
    </source>
</evidence>
<sequence>MLQELQIENLALIESLQLNLEPGLTVLTGETGAGKSIIVDAVGLLVGARASGEYIRAGADKAVVRGLFQAAGLPGLKETLSAMGVAAEDDGTLLLCREISRSGRHSCRVNGRSLTLGMYQRIGQMLVDIHGQHAYQSLLRPAYQMDMLDSLAGLMELRQEVGELYTRWQDLKKELEELCGDRGERERQRDFWQYQLQEIGAANLTPGEEEELSRQREILNNGERLARGAAVVYAALFEEEGRSAYDQLSRALAELEALAAIDPGLQTWQGTLEGITAQVEEIARSVRRYGEGLEYDPARLQEIENRLELIKDLKRKYGGSIEAILQYQAETAAALERLEQMAGQAAALEKEIELAAEKYREKALLLRRRRMEAAQKIEKELLKVLKDLAMPAARIRVDCSEAPQPGPAGMDNITFLFQPNPGEGSRPLAQIASGGEMARVMLALKSILADVDAVPTLIFDEIDAGVGGAAARAVARTLAAIGRRRQVLCITHSAQLASFAGQHFRVSKEVREGRTYTRVDVLRGEERVDELARLLSGSASSVAREHAAALLQQSGSIK</sequence>
<dbReference type="PANTHER" id="PTHR11059:SF0">
    <property type="entry name" value="DNA REPAIR PROTEIN RECN"/>
    <property type="match status" value="1"/>
</dbReference>
<evidence type="ECO:0000256" key="3">
    <source>
        <dbReference type="ARBA" id="ARBA00021315"/>
    </source>
</evidence>
<dbReference type="NCBIfam" id="TIGR00634">
    <property type="entry name" value="recN"/>
    <property type="match status" value="1"/>
</dbReference>
<keyword evidence="5 9" id="KW-0227">DNA damage</keyword>
<dbReference type="FunFam" id="3.40.50.300:FF:000319">
    <property type="entry name" value="DNA repair protein RecN"/>
    <property type="match status" value="1"/>
</dbReference>
<dbReference type="Gene3D" id="3.40.50.300">
    <property type="entry name" value="P-loop containing nucleotide triphosphate hydrolases"/>
    <property type="match status" value="2"/>
</dbReference>
<comment type="function">
    <text evidence="1 9">May be involved in recombinational repair of damaged DNA.</text>
</comment>
<evidence type="ECO:0000256" key="9">
    <source>
        <dbReference type="PIRNR" id="PIRNR003128"/>
    </source>
</evidence>
<dbReference type="PIRSF" id="PIRSF003128">
    <property type="entry name" value="RecN"/>
    <property type="match status" value="1"/>
</dbReference>
<dbReference type="GO" id="GO:0006281">
    <property type="term" value="P:DNA repair"/>
    <property type="evidence" value="ECO:0007669"/>
    <property type="project" value="UniProtKB-KW"/>
</dbReference>
<dbReference type="PANTHER" id="PTHR11059">
    <property type="entry name" value="DNA REPAIR PROTEIN RECN"/>
    <property type="match status" value="1"/>
</dbReference>
<evidence type="ECO:0000256" key="1">
    <source>
        <dbReference type="ARBA" id="ARBA00003618"/>
    </source>
</evidence>
<dbReference type="InterPro" id="IPR003395">
    <property type="entry name" value="RecF/RecN/SMC_N"/>
</dbReference>
<keyword evidence="7 9" id="KW-0234">DNA repair</keyword>
<evidence type="ECO:0000256" key="2">
    <source>
        <dbReference type="ARBA" id="ARBA00009441"/>
    </source>
</evidence>
<organism evidence="12">
    <name type="scientific">Moorella thermoacetica Y72</name>
    <dbReference type="NCBI Taxonomy" id="1325331"/>
    <lineage>
        <taxon>Bacteria</taxon>
        <taxon>Bacillati</taxon>
        <taxon>Bacillota</taxon>
        <taxon>Clostridia</taxon>
        <taxon>Neomoorellales</taxon>
        <taxon>Neomoorellaceae</taxon>
        <taxon>Neomoorella</taxon>
    </lineage>
</organism>
<evidence type="ECO:0000256" key="4">
    <source>
        <dbReference type="ARBA" id="ARBA00022741"/>
    </source>
</evidence>
<evidence type="ECO:0000259" key="11">
    <source>
        <dbReference type="SMART" id="SM00382"/>
    </source>
</evidence>
<dbReference type="GO" id="GO:0009432">
    <property type="term" value="P:SOS response"/>
    <property type="evidence" value="ECO:0007669"/>
    <property type="project" value="TreeGrafter"/>
</dbReference>
<comment type="similarity">
    <text evidence="2 9">Belongs to the RecN family.</text>
</comment>
<dbReference type="SUPFAM" id="SSF52540">
    <property type="entry name" value="P-loop containing nucleoside triphosphate hydrolases"/>
    <property type="match status" value="2"/>
</dbReference>
<dbReference type="InterPro" id="IPR004604">
    <property type="entry name" value="DNA_recomb/repair_RecN"/>
</dbReference>
<keyword evidence="10" id="KW-0175">Coiled coil</keyword>
<gene>
    <name evidence="12" type="ORF">MTY_2634</name>
</gene>
<dbReference type="SMART" id="SM00382">
    <property type="entry name" value="AAA"/>
    <property type="match status" value="1"/>
</dbReference>
<dbReference type="GO" id="GO:0006310">
    <property type="term" value="P:DNA recombination"/>
    <property type="evidence" value="ECO:0007669"/>
    <property type="project" value="InterPro"/>
</dbReference>
<keyword evidence="4" id="KW-0547">Nucleotide-binding</keyword>
<feature type="domain" description="AAA+ ATPase" evidence="11">
    <location>
        <begin position="21"/>
        <end position="525"/>
    </location>
</feature>
<name>A0A0S6UGF5_NEOTH</name>
<dbReference type="InterPro" id="IPR027417">
    <property type="entry name" value="P-loop_NTPase"/>
</dbReference>
<dbReference type="RefSeq" id="WP_025775051.1">
    <property type="nucleotide sequence ID" value="NZ_DF238840.1"/>
</dbReference>
<protein>
    <recommendedName>
        <fullName evidence="3 9">DNA repair protein RecN</fullName>
    </recommendedName>
    <alternativeName>
        <fullName evidence="8 9">Recombination protein N</fullName>
    </alternativeName>
</protein>
<reference evidence="12" key="1">
    <citation type="journal article" date="2014" name="Gene">
        <title>Genome-guided analysis of transformation efficiency and carbon dioxide assimilation by Moorella thermoacetica Y72.</title>
        <authorList>
            <person name="Tsukahara K."/>
            <person name="Kita A."/>
            <person name="Nakashimada Y."/>
            <person name="Hoshino T."/>
            <person name="Murakami K."/>
        </authorList>
    </citation>
    <scope>NUCLEOTIDE SEQUENCE [LARGE SCALE GENOMIC DNA]</scope>
    <source>
        <strain evidence="12">Y72</strain>
    </source>
</reference>
<evidence type="ECO:0000256" key="10">
    <source>
        <dbReference type="SAM" id="Coils"/>
    </source>
</evidence>
<evidence type="ECO:0000313" key="12">
    <source>
        <dbReference type="EMBL" id="GAF27293.1"/>
    </source>
</evidence>
<keyword evidence="6" id="KW-0067">ATP-binding</keyword>
<accession>A0A0S6UGF5</accession>